<protein>
    <recommendedName>
        <fullName evidence="3">Transposase</fullName>
    </recommendedName>
</protein>
<sequence>MFVILVDNSFRFWWIHYWKSPNFSKVLAATKRDVTWRLKELGFSPPFWQERFYDHVIRDEDDFHRHLDYIHFNPVKHGYVSRPADYRWSSFSEWVRRGVYDADWGSIEPDSIKQMNL</sequence>
<dbReference type="Proteomes" id="UP000249396">
    <property type="component" value="Unassembled WGS sequence"/>
</dbReference>
<name>A0A2W4R4I3_9GAMM</name>
<dbReference type="GO" id="GO:0004803">
    <property type="term" value="F:transposase activity"/>
    <property type="evidence" value="ECO:0007669"/>
    <property type="project" value="InterPro"/>
</dbReference>
<feature type="non-terminal residue" evidence="1">
    <location>
        <position position="117"/>
    </location>
</feature>
<organism evidence="1 2">
    <name type="scientific">Candidatus Methylumidiphilus alinenensis</name>
    <dbReference type="NCBI Taxonomy" id="2202197"/>
    <lineage>
        <taxon>Bacteria</taxon>
        <taxon>Pseudomonadati</taxon>
        <taxon>Pseudomonadota</taxon>
        <taxon>Gammaproteobacteria</taxon>
        <taxon>Methylococcales</taxon>
        <taxon>Candidatus Methylumidiphilus</taxon>
    </lineage>
</organism>
<accession>A0A2W4R4I3</accession>
<gene>
    <name evidence="1" type="ORF">DM484_11940</name>
</gene>
<evidence type="ECO:0000313" key="2">
    <source>
        <dbReference type="Proteomes" id="UP000249396"/>
    </source>
</evidence>
<dbReference type="PANTHER" id="PTHR36966:SF1">
    <property type="entry name" value="REP-ASSOCIATED TYROSINE TRANSPOSASE"/>
    <property type="match status" value="1"/>
</dbReference>
<evidence type="ECO:0008006" key="3">
    <source>
        <dbReference type="Google" id="ProtNLM"/>
    </source>
</evidence>
<dbReference type="SUPFAM" id="SSF143422">
    <property type="entry name" value="Transposase IS200-like"/>
    <property type="match status" value="1"/>
</dbReference>
<dbReference type="EMBL" id="QJPH01000308">
    <property type="protein sequence ID" value="PZN79041.1"/>
    <property type="molecule type" value="Genomic_DNA"/>
</dbReference>
<dbReference type="PANTHER" id="PTHR36966">
    <property type="entry name" value="REP-ASSOCIATED TYROSINE TRANSPOSASE"/>
    <property type="match status" value="1"/>
</dbReference>
<comment type="caution">
    <text evidence="1">The sequence shown here is derived from an EMBL/GenBank/DDBJ whole genome shotgun (WGS) entry which is preliminary data.</text>
</comment>
<dbReference type="GO" id="GO:0043565">
    <property type="term" value="F:sequence-specific DNA binding"/>
    <property type="evidence" value="ECO:0007669"/>
    <property type="project" value="TreeGrafter"/>
</dbReference>
<dbReference type="InterPro" id="IPR052715">
    <property type="entry name" value="RAYT_transposase"/>
</dbReference>
<proteinExistence type="predicted"/>
<dbReference type="AlphaFoldDB" id="A0A2W4R4I3"/>
<dbReference type="GO" id="GO:0006313">
    <property type="term" value="P:DNA transposition"/>
    <property type="evidence" value="ECO:0007669"/>
    <property type="project" value="InterPro"/>
</dbReference>
<reference evidence="1 2" key="1">
    <citation type="journal article" date="2018" name="Aquat. Microb. Ecol.">
        <title>Gammaproteobacterial methanotrophs dominate.</title>
        <authorList>
            <person name="Rissanen A.J."/>
            <person name="Saarenheimo J."/>
            <person name="Tiirola M."/>
            <person name="Peura S."/>
            <person name="Aalto S.L."/>
            <person name="Karvinen A."/>
            <person name="Nykanen H."/>
        </authorList>
    </citation>
    <scope>NUCLEOTIDE SEQUENCE [LARGE SCALE GENOMIC DNA]</scope>
    <source>
        <strain evidence="1">AMbin10</strain>
    </source>
</reference>
<dbReference type="InterPro" id="IPR036515">
    <property type="entry name" value="Transposase_17_sf"/>
</dbReference>
<dbReference type="Gene3D" id="3.30.70.1290">
    <property type="entry name" value="Transposase IS200-like"/>
    <property type="match status" value="1"/>
</dbReference>
<evidence type="ECO:0000313" key="1">
    <source>
        <dbReference type="EMBL" id="PZN79041.1"/>
    </source>
</evidence>